<dbReference type="Gene3D" id="1.10.533.10">
    <property type="entry name" value="Death Domain, Fas"/>
    <property type="match status" value="1"/>
</dbReference>
<dbReference type="Proteomes" id="UP001652624">
    <property type="component" value="Chromosome 15"/>
</dbReference>
<dbReference type="InterPro" id="IPR006574">
    <property type="entry name" value="PRY"/>
</dbReference>
<evidence type="ECO:0000259" key="6">
    <source>
        <dbReference type="PROSITE" id="PS50119"/>
    </source>
</evidence>
<dbReference type="InterPro" id="IPR043136">
    <property type="entry name" value="B30.2/SPRY_sf"/>
</dbReference>
<dbReference type="InterPro" id="IPR013320">
    <property type="entry name" value="ConA-like_dom_sf"/>
</dbReference>
<organism evidence="9 10">
    <name type="scientific">Erinaceus europaeus</name>
    <name type="common">Western European hedgehog</name>
    <dbReference type="NCBI Taxonomy" id="9365"/>
    <lineage>
        <taxon>Eukaryota</taxon>
        <taxon>Metazoa</taxon>
        <taxon>Chordata</taxon>
        <taxon>Craniata</taxon>
        <taxon>Vertebrata</taxon>
        <taxon>Euteleostomi</taxon>
        <taxon>Mammalia</taxon>
        <taxon>Eutheria</taxon>
        <taxon>Laurasiatheria</taxon>
        <taxon>Eulipotyphla</taxon>
        <taxon>Erinaceidae</taxon>
        <taxon>Erinaceinae</taxon>
        <taxon>Erinaceus</taxon>
    </lineage>
</organism>
<reference evidence="10" key="1">
    <citation type="submission" date="2025-08" db="UniProtKB">
        <authorList>
            <consortium name="RefSeq"/>
        </authorList>
    </citation>
    <scope>IDENTIFICATION</scope>
</reference>
<evidence type="ECO:0000256" key="1">
    <source>
        <dbReference type="ARBA" id="ARBA00022771"/>
    </source>
</evidence>
<dbReference type="Pfam" id="PF00643">
    <property type="entry name" value="zf-B_box"/>
    <property type="match status" value="1"/>
</dbReference>
<dbReference type="SMART" id="SM00449">
    <property type="entry name" value="SPRY"/>
    <property type="match status" value="1"/>
</dbReference>
<dbReference type="Gene3D" id="2.60.120.920">
    <property type="match status" value="1"/>
</dbReference>
<dbReference type="Pfam" id="PF02758">
    <property type="entry name" value="PYRIN"/>
    <property type="match status" value="1"/>
</dbReference>
<dbReference type="CDD" id="cd15813">
    <property type="entry name" value="SPRY_PRY_TRIM20"/>
    <property type="match status" value="1"/>
</dbReference>
<protein>
    <submittedName>
        <fullName evidence="10">Pyrin isoform X1</fullName>
    </submittedName>
</protein>
<evidence type="ECO:0000259" key="7">
    <source>
        <dbReference type="PROSITE" id="PS50188"/>
    </source>
</evidence>
<keyword evidence="1 3" id="KW-0479">Metal-binding</keyword>
<accession>A0ABM3VVZ8</accession>
<feature type="domain" description="Pyrin" evidence="8">
    <location>
        <begin position="11"/>
        <end position="102"/>
    </location>
</feature>
<keyword evidence="2" id="KW-0862">Zinc</keyword>
<dbReference type="RefSeq" id="XP_060028479.1">
    <property type="nucleotide sequence ID" value="XM_060172496.1"/>
</dbReference>
<dbReference type="PROSITE" id="PS50188">
    <property type="entry name" value="B302_SPRY"/>
    <property type="match status" value="1"/>
</dbReference>
<sequence length="741" mass="82924">MPGRSLLVNAMAKTLSDHLLYSLEELVPYDFEKFKFKLQNISPEKEQPRIPSSQLQRARPVRMAYLLRTYYGEPGAVQLTLQVLRGMNQNQLAEELHRATSPENFIQEKDAGSSSGESMPRGLRMPEVLQGAGQLQSGERPAGQPETSGRASQKKPVNKHRDQKGPEVLCKPETKKLNVGTKRVLLPNKVQDKSTGLRRNASSAGRLQGLFNSGVTRREHNVSSGKERPRSLEITISSSERELPNQGTLLTQEKVPHLAGRLAQAGCPLYCAQERGPAGGACLPGSHSWPSMAPRDPKASNPAGCQAALPTKNSGCCEWQEGQPVASLSPRALPQCKRHLRQVQLLFCEDDEQPICLICKLSEEHRDHRVRPLEEAALDYKEQIQKQVKHLKELRCSVEEQRSHGHTTTEELLKQVAAQKQRVQRQLQELCQFLEQQEQLFVTWLEDLGDAISQAGETYGTRVSGDIASLDELIWDLEARQCQSMWTLMQDIGVTLHRAKTMTISEPWTTSQDTEKKIQLLCQKSESVEKNMKRFSETLRSEIETFSVPDLMGAQAHAVQVTLDVETAHPNLAISEDRKSVRLGNKDNRLPDSPERFESCMVTLGCPSFFSGRHYWEVEVGDKTGWILGVCKSNVNRKGSMTLSPEKGYWVLMMTRRNEYQVSTFPPTHLYIREPPRCVGIFLDYKGGGISFYNVTTKSHIYTFTGFASSEPLRSMFSPGTHDGGKNVEPLTICPVGGQGP</sequence>
<dbReference type="InterPro" id="IPR011029">
    <property type="entry name" value="DEATH-like_dom_sf"/>
</dbReference>
<feature type="domain" description="B30.2/SPRY" evidence="7">
    <location>
        <begin position="541"/>
        <end position="740"/>
    </location>
</feature>
<feature type="compositionally biased region" description="Basic and acidic residues" evidence="5">
    <location>
        <begin position="98"/>
        <end position="111"/>
    </location>
</feature>
<dbReference type="Pfam" id="PF13765">
    <property type="entry name" value="PRY"/>
    <property type="match status" value="1"/>
</dbReference>
<proteinExistence type="predicted"/>
<evidence type="ECO:0000313" key="9">
    <source>
        <dbReference type="Proteomes" id="UP001652624"/>
    </source>
</evidence>
<dbReference type="PANTHER" id="PTHR24103">
    <property type="entry name" value="E3 UBIQUITIN-PROTEIN LIGASE TRIM"/>
    <property type="match status" value="1"/>
</dbReference>
<dbReference type="SUPFAM" id="SSF47986">
    <property type="entry name" value="DEATH domain"/>
    <property type="match status" value="1"/>
</dbReference>
<evidence type="ECO:0000256" key="2">
    <source>
        <dbReference type="ARBA" id="ARBA00022833"/>
    </source>
</evidence>
<dbReference type="InterPro" id="IPR001870">
    <property type="entry name" value="B30.2/SPRY"/>
</dbReference>
<dbReference type="InterPro" id="IPR003879">
    <property type="entry name" value="Butyrophylin_SPRY"/>
</dbReference>
<dbReference type="GeneID" id="103112574"/>
<dbReference type="Gene3D" id="3.30.160.60">
    <property type="entry name" value="Classic Zinc Finger"/>
    <property type="match status" value="1"/>
</dbReference>
<dbReference type="InterPro" id="IPR000315">
    <property type="entry name" value="Znf_B-box"/>
</dbReference>
<evidence type="ECO:0000259" key="8">
    <source>
        <dbReference type="PROSITE" id="PS50824"/>
    </source>
</evidence>
<keyword evidence="1 3" id="KW-0863">Zinc-finger</keyword>
<evidence type="ECO:0000256" key="4">
    <source>
        <dbReference type="SAM" id="Coils"/>
    </source>
</evidence>
<feature type="region of interest" description="Disordered" evidence="5">
    <location>
        <begin position="98"/>
        <end position="175"/>
    </location>
</feature>
<keyword evidence="9" id="KW-1185">Reference proteome</keyword>
<feature type="coiled-coil region" evidence="4">
    <location>
        <begin position="409"/>
        <end position="440"/>
    </location>
</feature>
<dbReference type="InterPro" id="IPR003877">
    <property type="entry name" value="SPRY_dom"/>
</dbReference>
<gene>
    <name evidence="10" type="primary">MEFV</name>
</gene>
<feature type="domain" description="B box-type" evidence="6">
    <location>
        <begin position="331"/>
        <end position="373"/>
    </location>
</feature>
<dbReference type="CDD" id="cd08321">
    <property type="entry name" value="Pyrin_ASC-like"/>
    <property type="match status" value="1"/>
</dbReference>
<feature type="compositionally biased region" description="Basic and acidic residues" evidence="5">
    <location>
        <begin position="159"/>
        <end position="175"/>
    </location>
</feature>
<dbReference type="Pfam" id="PF00622">
    <property type="entry name" value="SPRY"/>
    <property type="match status" value="1"/>
</dbReference>
<name>A0ABM3VVZ8_ERIEU</name>
<evidence type="ECO:0000256" key="3">
    <source>
        <dbReference type="PROSITE-ProRule" id="PRU00024"/>
    </source>
</evidence>
<keyword evidence="4" id="KW-0175">Coiled coil</keyword>
<dbReference type="SMART" id="SM01289">
    <property type="entry name" value="PYRIN"/>
    <property type="match status" value="1"/>
</dbReference>
<dbReference type="PROSITE" id="PS50824">
    <property type="entry name" value="DAPIN"/>
    <property type="match status" value="1"/>
</dbReference>
<dbReference type="SMART" id="SM00589">
    <property type="entry name" value="PRY"/>
    <property type="match status" value="1"/>
</dbReference>
<dbReference type="InterPro" id="IPR004020">
    <property type="entry name" value="DAPIN"/>
</dbReference>
<dbReference type="SMART" id="SM00336">
    <property type="entry name" value="BBOX"/>
    <property type="match status" value="1"/>
</dbReference>
<dbReference type="PRINTS" id="PR01407">
    <property type="entry name" value="BUTYPHLNCDUF"/>
</dbReference>
<dbReference type="PROSITE" id="PS50119">
    <property type="entry name" value="ZF_BBOX"/>
    <property type="match status" value="1"/>
</dbReference>
<dbReference type="SUPFAM" id="SSF57845">
    <property type="entry name" value="B-box zinc-binding domain"/>
    <property type="match status" value="1"/>
</dbReference>
<dbReference type="SUPFAM" id="SSF49899">
    <property type="entry name" value="Concanavalin A-like lectins/glucanases"/>
    <property type="match status" value="1"/>
</dbReference>
<dbReference type="InterPro" id="IPR050143">
    <property type="entry name" value="TRIM/RBCC"/>
</dbReference>
<evidence type="ECO:0000256" key="5">
    <source>
        <dbReference type="SAM" id="MobiDB-lite"/>
    </source>
</evidence>
<evidence type="ECO:0000313" key="10">
    <source>
        <dbReference type="RefSeq" id="XP_060028479.1"/>
    </source>
</evidence>